<dbReference type="InterPro" id="IPR016024">
    <property type="entry name" value="ARM-type_fold"/>
</dbReference>
<organism evidence="3 4">
    <name type="scientific">Clostridium lapidicellarium</name>
    <dbReference type="NCBI Taxonomy" id="3240931"/>
    <lineage>
        <taxon>Bacteria</taxon>
        <taxon>Bacillati</taxon>
        <taxon>Bacillota</taxon>
        <taxon>Clostridia</taxon>
        <taxon>Eubacteriales</taxon>
        <taxon>Clostridiaceae</taxon>
        <taxon>Clostridium</taxon>
    </lineage>
</organism>
<dbReference type="Gene3D" id="1.20.120.20">
    <property type="entry name" value="Apolipoprotein"/>
    <property type="match status" value="2"/>
</dbReference>
<keyword evidence="2" id="KW-1133">Transmembrane helix</keyword>
<protein>
    <submittedName>
        <fullName evidence="3">Phage tail tape measure protein</fullName>
    </submittedName>
</protein>
<dbReference type="PANTHER" id="PTHR37813:SF1">
    <property type="entry name" value="FELS-2 PROPHAGE PROTEIN"/>
    <property type="match status" value="1"/>
</dbReference>
<proteinExistence type="predicted"/>
<evidence type="ECO:0000313" key="3">
    <source>
        <dbReference type="EMBL" id="MEY8762474.1"/>
    </source>
</evidence>
<keyword evidence="1" id="KW-0175">Coiled coil</keyword>
<reference evidence="3 4" key="1">
    <citation type="submission" date="2024-08" db="EMBL/GenBank/DDBJ databases">
        <title>Clostridium lapicellarii sp. nov., and Clostridium renhuaiense sp. nov., two species isolated from the mud in a fermentation cellar used for producing sauce-flavour Chinese liquors.</title>
        <authorList>
            <person name="Yang F."/>
            <person name="Wang H."/>
            <person name="Chen L.Q."/>
            <person name="Zhou N."/>
            <person name="Lu J.J."/>
            <person name="Pu X.X."/>
            <person name="Wan B."/>
            <person name="Wang L."/>
            <person name="Liu S.J."/>
        </authorList>
    </citation>
    <scope>NUCLEOTIDE SEQUENCE [LARGE SCALE GENOMIC DNA]</scope>
    <source>
        <strain evidence="3 4">MT-113</strain>
    </source>
</reference>
<name>A0ABV4DT99_9CLOT</name>
<sequence length="945" mass="102770">MAEELGSLAVKIGLDSSGFQNGISSINRNLRVLDSEFKANTAALGENAKGIEGLKLKEESLSRQMELQKQKVSALEQAYIKSAQTKGKDSKATQELEIKLNKAKQALSNMETELGKTTKEMEKESAATNKLGSGIQASMTKMHTHVSGAFNGIKSAAIGVGTTLAGGLGLFALTEKAVESGDATYKLSQKLGITASEAGNLNKMLKITDTDTQPFISTMLRLDKGIEGAGRNGNATTKSLEEFGIKLTDANGKLLPMPEQLKKLSEGYQKAAASGNEEAFVAQVLGAKGQELIPILQDYTEASEAASKVKGFGVDPKEAHEQAVQMKVLKMEMSQFSMVMAQVLLPIASAVLPVISNLFTSLGKVISDNKKTIQDAVNSIASVVKTMGAVITPIIKNLFDFIAKHGELTKAIIIGIVAVLGELKIAKFVTDIITGVSNIKKAVEGLQGLSKIGGIFEAIFKINPLAFGILVGITAIAAAAYLIIKNWEPIKKFFSDLWNGIKTTFNNFWNWLKEFFSKWGTEILVVIAPFIGIPLEIVKHWDTIKAGLGATWNWIKTTVTSTFTSIGTFFTNIWTNISNTFNNVLTAITTFISSKFGSMSTGINNIFNGLKSYFTGIWEVIKNIFLGAVLLILDAVTGNFKKLSSDAQGIWNNLKNAFSEIWKGIQQIFTGALQAISAFCSSIWKAISSTAKTIWNDFKNYIETLWNSIKQSGENAWTKLKETVINLCTNIKEGAINIWNALLNWFAELPEKLYSYGSSMFTRMREGVESTIGNVRSSIENGISNALNYLASLPGIAWSYGADFVNGIVNGIWSAVGSVEDAVSALAAKIRSYLHFSVPDEGPLTDYEKWMPDFMAGLAEGINKSKHIVAEAVNGLSLDMKVNSSIAEMAVPYNNSLKESENIGNRNGIILHIENFNNYTEKDIEQLAYELEFYRQKISMGKGGV</sequence>
<dbReference type="EMBL" id="JBGFFE010000002">
    <property type="protein sequence ID" value="MEY8762474.1"/>
    <property type="molecule type" value="Genomic_DNA"/>
</dbReference>
<dbReference type="Proteomes" id="UP001565220">
    <property type="component" value="Unassembled WGS sequence"/>
</dbReference>
<evidence type="ECO:0000256" key="1">
    <source>
        <dbReference type="SAM" id="Coils"/>
    </source>
</evidence>
<dbReference type="SUPFAM" id="SSF48371">
    <property type="entry name" value="ARM repeat"/>
    <property type="match status" value="1"/>
</dbReference>
<accession>A0ABV4DT99</accession>
<feature type="coiled-coil region" evidence="1">
    <location>
        <begin position="51"/>
        <end position="127"/>
    </location>
</feature>
<dbReference type="PANTHER" id="PTHR37813">
    <property type="entry name" value="FELS-2 PROPHAGE PROTEIN"/>
    <property type="match status" value="1"/>
</dbReference>
<evidence type="ECO:0000313" key="4">
    <source>
        <dbReference type="Proteomes" id="UP001565220"/>
    </source>
</evidence>
<feature type="transmembrane region" description="Helical" evidence="2">
    <location>
        <begin position="336"/>
        <end position="355"/>
    </location>
</feature>
<keyword evidence="4" id="KW-1185">Reference proteome</keyword>
<dbReference type="RefSeq" id="WP_369868408.1">
    <property type="nucleotide sequence ID" value="NZ_JBGFFE010000002.1"/>
</dbReference>
<gene>
    <name evidence="3" type="ORF">AB8S09_02255</name>
</gene>
<evidence type="ECO:0000256" key="2">
    <source>
        <dbReference type="SAM" id="Phobius"/>
    </source>
</evidence>
<keyword evidence="2" id="KW-0472">Membrane</keyword>
<feature type="transmembrane region" description="Helical" evidence="2">
    <location>
        <begin position="465"/>
        <end position="484"/>
    </location>
</feature>
<keyword evidence="2" id="KW-0812">Transmembrane</keyword>
<comment type="caution">
    <text evidence="3">The sequence shown here is derived from an EMBL/GenBank/DDBJ whole genome shotgun (WGS) entry which is preliminary data.</text>
</comment>